<name>G1E6A0_STUST</name>
<feature type="compositionally biased region" description="Polar residues" evidence="1">
    <location>
        <begin position="149"/>
        <end position="171"/>
    </location>
</feature>
<protein>
    <submittedName>
        <fullName evidence="3">Uncharacterized protein</fullName>
    </submittedName>
</protein>
<feature type="region of interest" description="Disordered" evidence="1">
    <location>
        <begin position="148"/>
        <end position="171"/>
    </location>
</feature>
<proteinExistence type="predicted"/>
<evidence type="ECO:0000256" key="1">
    <source>
        <dbReference type="SAM" id="MobiDB-lite"/>
    </source>
</evidence>
<sequence length="213" mass="25155">MFEQIFGSIRSQIDERLSNPLAGSFLISWCLWNYKFFVILFSSESVVKTFELIEIIVFPDVKVMLLKGLLYPAITSAIYIFLYPYPAKYVYEFSRKRQREIAEIKRRIEEETPLTIEESRRIRAELARIESEHTEQLDKKDREIERLKSQLSSHESAKTNDSPKAPLKTQTTIEDSQLEILRLIEKHDGKRRRRALLKESEHSQVKTEFDLVN</sequence>
<feature type="transmembrane region" description="Helical" evidence="2">
    <location>
        <begin position="69"/>
        <end position="91"/>
    </location>
</feature>
<organism evidence="3">
    <name type="scientific">Stutzerimonas stutzeri</name>
    <name type="common">Pseudomonas stutzeri</name>
    <dbReference type="NCBI Taxonomy" id="316"/>
    <lineage>
        <taxon>Bacteria</taxon>
        <taxon>Pseudomonadati</taxon>
        <taxon>Pseudomonadota</taxon>
        <taxon>Gammaproteobacteria</taxon>
        <taxon>Pseudomonadales</taxon>
        <taxon>Pseudomonadaceae</taxon>
        <taxon>Stutzerimonas</taxon>
    </lineage>
</organism>
<keyword evidence="2" id="KW-1133">Transmembrane helix</keyword>
<dbReference type="EMBL" id="JN029527">
    <property type="protein sequence ID" value="AEK77419.1"/>
    <property type="molecule type" value="Genomic_DNA"/>
</dbReference>
<accession>G1E6A0</accession>
<dbReference type="AlphaFoldDB" id="G1E6A0"/>
<evidence type="ECO:0000313" key="3">
    <source>
        <dbReference type="EMBL" id="AEK77419.1"/>
    </source>
</evidence>
<feature type="transmembrane region" description="Helical" evidence="2">
    <location>
        <begin position="21"/>
        <end position="42"/>
    </location>
</feature>
<evidence type="ECO:0000256" key="2">
    <source>
        <dbReference type="SAM" id="Phobius"/>
    </source>
</evidence>
<keyword evidence="2" id="KW-0812">Transmembrane</keyword>
<keyword evidence="2" id="KW-0472">Membrane</keyword>
<reference evidence="3" key="1">
    <citation type="submission" date="2011-05" db="EMBL/GenBank/DDBJ databases">
        <title>Synthetic gene cassettes as new tools for integron research.</title>
        <authorList>
            <person name="Coleman N.V."/>
            <person name="Gestal A.M."/>
            <person name="Liew E.F."/>
            <person name="Tetu S.G."/>
            <person name="Holmes A.J."/>
        </authorList>
    </citation>
    <scope>NUCLEOTIDE SEQUENCE</scope>
    <source>
        <strain evidence="3">ATCC 17641</strain>
    </source>
</reference>